<reference evidence="2 3" key="1">
    <citation type="submission" date="2020-09" db="EMBL/GenBank/DDBJ databases">
        <title>Paenibacillus sp. strain PR3 16S rRNA gene Genome sequencing and assembly.</title>
        <authorList>
            <person name="Kim J."/>
        </authorList>
    </citation>
    <scope>NUCLEOTIDE SEQUENCE [LARGE SCALE GENOMIC DNA]</scope>
    <source>
        <strain evidence="2 3">PR3</strain>
    </source>
</reference>
<gene>
    <name evidence="2" type="ORF">H8B09_29745</name>
</gene>
<dbReference type="InterPro" id="IPR010499">
    <property type="entry name" value="AraC_E-bd"/>
</dbReference>
<organism evidence="2 3">
    <name type="scientific">Paenibacillus terricola</name>
    <dbReference type="NCBI Taxonomy" id="2763503"/>
    <lineage>
        <taxon>Bacteria</taxon>
        <taxon>Bacillati</taxon>
        <taxon>Bacillota</taxon>
        <taxon>Bacilli</taxon>
        <taxon>Bacillales</taxon>
        <taxon>Paenibacillaceae</taxon>
        <taxon>Paenibacillus</taxon>
    </lineage>
</organism>
<dbReference type="InterPro" id="IPR029442">
    <property type="entry name" value="GyrI-like"/>
</dbReference>
<dbReference type="InterPro" id="IPR011256">
    <property type="entry name" value="Reg_factor_effector_dom_sf"/>
</dbReference>
<keyword evidence="3" id="KW-1185">Reference proteome</keyword>
<evidence type="ECO:0000259" key="1">
    <source>
        <dbReference type="SMART" id="SM00871"/>
    </source>
</evidence>
<evidence type="ECO:0000313" key="3">
    <source>
        <dbReference type="Proteomes" id="UP000609346"/>
    </source>
</evidence>
<name>A0ABR8N437_9BACL</name>
<dbReference type="EMBL" id="JACXZA010000014">
    <property type="protein sequence ID" value="MBD3922928.1"/>
    <property type="molecule type" value="Genomic_DNA"/>
</dbReference>
<feature type="domain" description="AraC effector-binding" evidence="1">
    <location>
        <begin position="1"/>
        <end position="144"/>
    </location>
</feature>
<protein>
    <submittedName>
        <fullName evidence="2">GyrI-like domain-containing protein</fullName>
    </submittedName>
</protein>
<dbReference type="RefSeq" id="WP_191207218.1">
    <property type="nucleotide sequence ID" value="NZ_JACXZA010000014.1"/>
</dbReference>
<dbReference type="Gene3D" id="3.20.80.10">
    <property type="entry name" value="Regulatory factor, effector binding domain"/>
    <property type="match status" value="1"/>
</dbReference>
<dbReference type="SUPFAM" id="SSF55136">
    <property type="entry name" value="Probable bacterial effector-binding domain"/>
    <property type="match status" value="1"/>
</dbReference>
<proteinExistence type="predicted"/>
<comment type="caution">
    <text evidence="2">The sequence shown here is derived from an EMBL/GenBank/DDBJ whole genome shotgun (WGS) entry which is preliminary data.</text>
</comment>
<evidence type="ECO:0000313" key="2">
    <source>
        <dbReference type="EMBL" id="MBD3922928.1"/>
    </source>
</evidence>
<dbReference type="Pfam" id="PF06445">
    <property type="entry name" value="GyrI-like"/>
    <property type="match status" value="1"/>
</dbReference>
<accession>A0ABR8N437</accession>
<dbReference type="Proteomes" id="UP000609346">
    <property type="component" value="Unassembled WGS sequence"/>
</dbReference>
<sequence length="149" mass="17012">MKPEVYEFQEKKVIGIGNIESPMTPGDAWSILFSRIQEIQGRKNSPETFGVIKRNEPGYLAGVEVEHILEIPEGMFSYVIPAGQYIGMTHKGPLSKIGETFYILIDWLASNNYEQHDIVCFEVYDERFKGEDPESEFDSYILIRSGRGI</sequence>
<dbReference type="SMART" id="SM00871">
    <property type="entry name" value="AraC_E_bind"/>
    <property type="match status" value="1"/>
</dbReference>